<reference evidence="1" key="1">
    <citation type="submission" date="2023-06" db="EMBL/GenBank/DDBJ databases">
        <authorList>
            <person name="Kurt Z."/>
        </authorList>
    </citation>
    <scope>NUCLEOTIDE SEQUENCE</scope>
</reference>
<protein>
    <submittedName>
        <fullName evidence="1">Uncharacterized protein</fullName>
    </submittedName>
</protein>
<gene>
    <name evidence="2" type="ORF">HINF_LOCUS44937</name>
    <name evidence="1" type="ORF">HINF_LOCUS58395</name>
</gene>
<dbReference type="AlphaFoldDB" id="A0AA86UT90"/>
<comment type="caution">
    <text evidence="1">The sequence shown here is derived from an EMBL/GenBank/DDBJ whole genome shotgun (WGS) entry which is preliminary data.</text>
</comment>
<dbReference type="EMBL" id="CAXDID020000193">
    <property type="protein sequence ID" value="CAL6052618.1"/>
    <property type="molecule type" value="Genomic_DNA"/>
</dbReference>
<sequence>MIANFGINSSGLFNEHLNIKKRNQNHNLQLELKSQIQHNISLTTCSLQNNRNMKHSLTKRDVQTLQKGLKFPQTNNNYSFYLPQSLENQFSTRFVNNQFSYEYDHSLRNLSVLQFHHNQIANTSELNTESFQDRHLDSVRIVTNFTLENLIPNQKVVLLLLDFHQHPLTVVHFIQFLTRLNYKVICPYLADIFLKSIALTPTESYGHITHIFQEICKLLIQDEFQIVAHGMSAPIGLRLRQQFGLLCQKVVLCNPLLNFEKPSRTDSFVESDTKQQVQIPSQSESSLSIDDLEYSIEKTQRSHFQATSPSEQSTIEPVNTQQQYEIVQSRPSKLQRSTKTQVQTLETPSNSIKQTVDNTQYLKDGQTNELNQELQVFYKDVQLLSGIMKAHDVSRLSDLELVTEINRFVQQISLVAIYVEKQPGRFQNMVDYAFMLRELGKPPVVDIIQKSNVKKAPYNTLVVEKQQKDSEEDHLASIEGIIEFLTPLCMKFRPKLREYFWDFDKRRAGVCEQGKLGAALSLMKVSLNARQIKTLNEKYESKRPGFEGSFEWRNFIEDLEKSIGMRL</sequence>
<reference evidence="2 3" key="2">
    <citation type="submission" date="2024-07" db="EMBL/GenBank/DDBJ databases">
        <authorList>
            <person name="Akdeniz Z."/>
        </authorList>
    </citation>
    <scope>NUCLEOTIDE SEQUENCE [LARGE SCALE GENOMIC DNA]</scope>
</reference>
<name>A0AA86UT90_9EUKA</name>
<dbReference type="Proteomes" id="UP001642409">
    <property type="component" value="Unassembled WGS sequence"/>
</dbReference>
<dbReference type="Gene3D" id="3.40.50.1820">
    <property type="entry name" value="alpha/beta hydrolase"/>
    <property type="match status" value="1"/>
</dbReference>
<dbReference type="InterPro" id="IPR029058">
    <property type="entry name" value="AB_hydrolase_fold"/>
</dbReference>
<evidence type="ECO:0000313" key="3">
    <source>
        <dbReference type="Proteomes" id="UP001642409"/>
    </source>
</evidence>
<dbReference type="SUPFAM" id="SSF53474">
    <property type="entry name" value="alpha/beta-Hydrolases"/>
    <property type="match status" value="1"/>
</dbReference>
<evidence type="ECO:0000313" key="1">
    <source>
        <dbReference type="EMBL" id="CAI9970750.1"/>
    </source>
</evidence>
<dbReference type="EMBL" id="CATOUU010001083">
    <property type="protein sequence ID" value="CAI9970750.1"/>
    <property type="molecule type" value="Genomic_DNA"/>
</dbReference>
<accession>A0AA86UT90</accession>
<evidence type="ECO:0000313" key="2">
    <source>
        <dbReference type="EMBL" id="CAL6052618.1"/>
    </source>
</evidence>
<proteinExistence type="predicted"/>
<organism evidence="1">
    <name type="scientific">Hexamita inflata</name>
    <dbReference type="NCBI Taxonomy" id="28002"/>
    <lineage>
        <taxon>Eukaryota</taxon>
        <taxon>Metamonada</taxon>
        <taxon>Diplomonadida</taxon>
        <taxon>Hexamitidae</taxon>
        <taxon>Hexamitinae</taxon>
        <taxon>Hexamita</taxon>
    </lineage>
</organism>
<keyword evidence="3" id="KW-1185">Reference proteome</keyword>